<feature type="domain" description="Thiolase N-terminal" evidence="12">
    <location>
        <begin position="27"/>
        <end position="285"/>
    </location>
</feature>
<name>A0ABP0UJX6_9BRYO</name>
<evidence type="ECO:0000259" key="13">
    <source>
        <dbReference type="Pfam" id="PF02803"/>
    </source>
</evidence>
<proteinExistence type="inferred from homology"/>
<dbReference type="PANTHER" id="PTHR18919">
    <property type="entry name" value="ACETYL-COA C-ACYLTRANSFERASE"/>
    <property type="match status" value="1"/>
</dbReference>
<evidence type="ECO:0000256" key="10">
    <source>
        <dbReference type="ARBA" id="ARBA00023315"/>
    </source>
</evidence>
<dbReference type="CDD" id="cd00751">
    <property type="entry name" value="thiolase"/>
    <property type="match status" value="1"/>
</dbReference>
<dbReference type="Proteomes" id="UP001497512">
    <property type="component" value="Chromosome 4"/>
</dbReference>
<comment type="subcellular location">
    <subcellularLocation>
        <location evidence="1">Mitochondrion</location>
    </subcellularLocation>
</comment>
<keyword evidence="10 11" id="KW-0012">Acyltransferase</keyword>
<sequence>MAGRGAAWRRFARSASSNFSASSFGDVVIVAAKRTPIGSFHGSLASVSATRLGSLAIAAALESVQMQADQVQEVYMGNVLSAGLGQAPARQAALGAGLSSSTICTTINKVCASGMKAVMLGAQSIMLGINQVVCVGGMESMSNAPFFLPASTSLKTLGHLQLKSSMLYDGLWDPTKDMSMGSCAELCAEEMKISRGAQDDHAIASYERAAQAQALGITKAEIVPVTLEGRKGQGPTIVSQDEECHKFDPEKLRKLRPVFKENGTITAGNSSSISDGAAVLLLTSAAYAEQQDLPIMARICGFGDAAQSPEKYPTSPALAIPQALKHAGLSKNDISLFEINEAFSVVDLANGQLLGLGQEQINIHGGAVSLGHPIGASGARIIISLLTGLAIQDQKFGAASVCNGGGGASAIVLERDPSYHLYKHTYDQSKTTSKLDDTK</sequence>
<dbReference type="InterPro" id="IPR020616">
    <property type="entry name" value="Thiolase_N"/>
</dbReference>
<evidence type="ECO:0000256" key="8">
    <source>
        <dbReference type="ARBA" id="ARBA00022958"/>
    </source>
</evidence>
<evidence type="ECO:0000313" key="15">
    <source>
        <dbReference type="Proteomes" id="UP001497512"/>
    </source>
</evidence>
<evidence type="ECO:0000313" key="14">
    <source>
        <dbReference type="EMBL" id="CAK9223377.1"/>
    </source>
</evidence>
<dbReference type="PROSITE" id="PS00737">
    <property type="entry name" value="THIOLASE_2"/>
    <property type="match status" value="1"/>
</dbReference>
<dbReference type="InterPro" id="IPR020617">
    <property type="entry name" value="Thiolase_C"/>
</dbReference>
<reference evidence="14" key="1">
    <citation type="submission" date="2024-02" db="EMBL/GenBank/DDBJ databases">
        <authorList>
            <consortium name="ELIXIR-Norway"/>
            <consortium name="Elixir Norway"/>
        </authorList>
    </citation>
    <scope>NUCLEOTIDE SEQUENCE</scope>
</reference>
<protein>
    <recommendedName>
        <fullName evidence="4">acetyl-CoA C-acetyltransferase</fullName>
        <ecNumber evidence="4">2.3.1.9</ecNumber>
    </recommendedName>
</protein>
<dbReference type="PROSITE" id="PS00098">
    <property type="entry name" value="THIOLASE_1"/>
    <property type="match status" value="1"/>
</dbReference>
<dbReference type="PROSITE" id="PS00099">
    <property type="entry name" value="THIOLASE_3"/>
    <property type="match status" value="1"/>
</dbReference>
<evidence type="ECO:0000256" key="11">
    <source>
        <dbReference type="RuleBase" id="RU003557"/>
    </source>
</evidence>
<evidence type="ECO:0000256" key="4">
    <source>
        <dbReference type="ARBA" id="ARBA00012705"/>
    </source>
</evidence>
<feature type="domain" description="Thiolase C-terminal" evidence="13">
    <location>
        <begin position="294"/>
        <end position="415"/>
    </location>
</feature>
<evidence type="ECO:0000256" key="6">
    <source>
        <dbReference type="ARBA" id="ARBA00022723"/>
    </source>
</evidence>
<dbReference type="EMBL" id="OZ019896">
    <property type="protein sequence ID" value="CAK9223377.1"/>
    <property type="molecule type" value="Genomic_DNA"/>
</dbReference>
<keyword evidence="8" id="KW-0630">Potassium</keyword>
<dbReference type="InterPro" id="IPR002155">
    <property type="entry name" value="Thiolase"/>
</dbReference>
<accession>A0ABP0UJX6</accession>
<keyword evidence="9" id="KW-0496">Mitochondrion</keyword>
<keyword evidence="7" id="KW-0809">Transit peptide</keyword>
<dbReference type="InterPro" id="IPR020613">
    <property type="entry name" value="Thiolase_CS"/>
</dbReference>
<evidence type="ECO:0000256" key="3">
    <source>
        <dbReference type="ARBA" id="ARBA00011881"/>
    </source>
</evidence>
<comment type="subunit">
    <text evidence="3">Homotetramer.</text>
</comment>
<dbReference type="InterPro" id="IPR020610">
    <property type="entry name" value="Thiolase_AS"/>
</dbReference>
<evidence type="ECO:0000259" key="12">
    <source>
        <dbReference type="Pfam" id="PF00108"/>
    </source>
</evidence>
<keyword evidence="15" id="KW-1185">Reference proteome</keyword>
<dbReference type="Pfam" id="PF00108">
    <property type="entry name" value="Thiolase_N"/>
    <property type="match status" value="1"/>
</dbReference>
<keyword evidence="5 11" id="KW-0808">Transferase</keyword>
<comment type="similarity">
    <text evidence="2 11">Belongs to the thiolase-like superfamily. Thiolase family.</text>
</comment>
<dbReference type="PANTHER" id="PTHR18919:SF156">
    <property type="entry name" value="ACETYL-COA ACETYLTRANSFERASE, MITOCHONDRIAL"/>
    <property type="match status" value="1"/>
</dbReference>
<evidence type="ECO:0000256" key="2">
    <source>
        <dbReference type="ARBA" id="ARBA00010982"/>
    </source>
</evidence>
<dbReference type="PIRSF" id="PIRSF000429">
    <property type="entry name" value="Ac-CoA_Ac_transf"/>
    <property type="match status" value="1"/>
</dbReference>
<dbReference type="SUPFAM" id="SSF53901">
    <property type="entry name" value="Thiolase-like"/>
    <property type="match status" value="2"/>
</dbReference>
<dbReference type="NCBIfam" id="TIGR01930">
    <property type="entry name" value="AcCoA-C-Actrans"/>
    <property type="match status" value="1"/>
</dbReference>
<evidence type="ECO:0000256" key="1">
    <source>
        <dbReference type="ARBA" id="ARBA00004173"/>
    </source>
</evidence>
<dbReference type="InterPro" id="IPR020615">
    <property type="entry name" value="Thiolase_acyl_enz_int_AS"/>
</dbReference>
<dbReference type="EC" id="2.3.1.9" evidence="4"/>
<gene>
    <name evidence="14" type="ORF">CSSPTR1EN2_LOCUS16801</name>
</gene>
<organism evidence="14 15">
    <name type="scientific">Sphagnum troendelagicum</name>
    <dbReference type="NCBI Taxonomy" id="128251"/>
    <lineage>
        <taxon>Eukaryota</taxon>
        <taxon>Viridiplantae</taxon>
        <taxon>Streptophyta</taxon>
        <taxon>Embryophyta</taxon>
        <taxon>Bryophyta</taxon>
        <taxon>Sphagnophytina</taxon>
        <taxon>Sphagnopsida</taxon>
        <taxon>Sphagnales</taxon>
        <taxon>Sphagnaceae</taxon>
        <taxon>Sphagnum</taxon>
    </lineage>
</organism>
<dbReference type="Gene3D" id="3.40.47.10">
    <property type="match status" value="1"/>
</dbReference>
<dbReference type="InterPro" id="IPR016039">
    <property type="entry name" value="Thiolase-like"/>
</dbReference>
<keyword evidence="6" id="KW-0479">Metal-binding</keyword>
<evidence type="ECO:0000256" key="7">
    <source>
        <dbReference type="ARBA" id="ARBA00022946"/>
    </source>
</evidence>
<dbReference type="Pfam" id="PF02803">
    <property type="entry name" value="Thiolase_C"/>
    <property type="match status" value="1"/>
</dbReference>
<evidence type="ECO:0000256" key="5">
    <source>
        <dbReference type="ARBA" id="ARBA00022679"/>
    </source>
</evidence>
<evidence type="ECO:0000256" key="9">
    <source>
        <dbReference type="ARBA" id="ARBA00023128"/>
    </source>
</evidence>